<reference evidence="2" key="1">
    <citation type="submission" date="2016-11" db="UniProtKB">
        <authorList>
            <consortium name="WormBaseParasite"/>
        </authorList>
    </citation>
    <scope>IDENTIFICATION</scope>
</reference>
<accession>A0A1I7W9Y6</accession>
<organism evidence="1 2">
    <name type="scientific">Heterorhabditis bacteriophora</name>
    <name type="common">Entomopathogenic nematode worm</name>
    <dbReference type="NCBI Taxonomy" id="37862"/>
    <lineage>
        <taxon>Eukaryota</taxon>
        <taxon>Metazoa</taxon>
        <taxon>Ecdysozoa</taxon>
        <taxon>Nematoda</taxon>
        <taxon>Chromadorea</taxon>
        <taxon>Rhabditida</taxon>
        <taxon>Rhabditina</taxon>
        <taxon>Rhabditomorpha</taxon>
        <taxon>Strongyloidea</taxon>
        <taxon>Heterorhabditidae</taxon>
        <taxon>Heterorhabditis</taxon>
    </lineage>
</organism>
<proteinExistence type="predicted"/>
<dbReference type="Proteomes" id="UP000095283">
    <property type="component" value="Unplaced"/>
</dbReference>
<evidence type="ECO:0000313" key="1">
    <source>
        <dbReference type="Proteomes" id="UP000095283"/>
    </source>
</evidence>
<name>A0A1I7W9Y6_HETBA</name>
<keyword evidence="1" id="KW-1185">Reference proteome</keyword>
<dbReference type="AlphaFoldDB" id="A0A1I7W9Y6"/>
<protein>
    <submittedName>
        <fullName evidence="2">Ovule protein</fullName>
    </submittedName>
</protein>
<sequence>MKVVYETKSHNFFIITTLQNDHLLLLLQWNTVLNCYSFLPRLPDTLMRLLLISWLEFIPKIMFHLVPNLFDRCVIVCLLLFWITAVHKPSPSLISLIHKRE</sequence>
<dbReference type="WBParaSite" id="Hba_01467">
    <property type="protein sequence ID" value="Hba_01467"/>
    <property type="gene ID" value="Hba_01467"/>
</dbReference>
<evidence type="ECO:0000313" key="2">
    <source>
        <dbReference type="WBParaSite" id="Hba_01467"/>
    </source>
</evidence>